<dbReference type="Pfam" id="PF00092">
    <property type="entry name" value="VWA"/>
    <property type="match status" value="1"/>
</dbReference>
<dbReference type="PROSITE" id="PS50234">
    <property type="entry name" value="VWFA"/>
    <property type="match status" value="1"/>
</dbReference>
<organism evidence="3">
    <name type="scientific">Oikopleura dioica</name>
    <name type="common">Tunicate</name>
    <dbReference type="NCBI Taxonomy" id="34765"/>
    <lineage>
        <taxon>Eukaryota</taxon>
        <taxon>Metazoa</taxon>
        <taxon>Chordata</taxon>
        <taxon>Tunicata</taxon>
        <taxon>Appendicularia</taxon>
        <taxon>Copelata</taxon>
        <taxon>Oikopleuridae</taxon>
        <taxon>Oikopleura</taxon>
    </lineage>
</organism>
<feature type="chain" id="PRO_5012384176" description="VWFA domain-containing protein" evidence="1">
    <location>
        <begin position="16"/>
        <end position="676"/>
    </location>
</feature>
<dbReference type="InParanoid" id="E4XWC4"/>
<protein>
    <recommendedName>
        <fullName evidence="2">VWFA domain-containing protein</fullName>
    </recommendedName>
</protein>
<sequence length="676" mass="74685">MKLSSLFVMLYGASAVDECTPGWTDKTTEAIEEAIDLGNGTDARLGWPYVKYTPGMYNLRKSTITKYFGQLQNYYEYTLGDVKTMNENGFLLKAADTNCRKAPCYNSRIWYLTPTEFEATKSVTSTEGKKLLMAIKAVHGIDWHQVTYDKMTTPGFSLLAYVIHLQQRGFMPISGNNDSQLDICDQLTYCDTTLFENSSRFIRTDVELSCQQRDNDIMFVVDSSGSVGSAGFARVRNFLKEVKSYMGSTSRIGVVRFATNSELIWGLDDGLDGFTNAVTNMAWTMGGTYTAKGLDLAYDHMLLRGRRSATKTIVLMTDGYTSNQSAYDAEIKKIKGSSVSFNLQAIGFGYTMNANVNMEDLKEFNQPPQILDSVTFDNPASAIIQDICAGAIGYQNIADFETCSYNGQSMNIAIDLSHKNTFTIESNNNAYVVYSFSSQKPTDHFNDGQFVVPAGQPQEIKSGDEPQKIYINVFPQDTATDKTCVKINSSLTRSATTVNIGTAKTCHDNETCQANGDGTGSCVCSVPLENGACPYGSYYPAQHALYAKRALFNTLEAKMTSGARSSVKNQPLRARYLQRVKDAVNSFSSNIVSHKKHCKNNHNGESHRQIDAATLLDLIKEDNLCKIKSTLKNSLKGAAQAHGCGSASEHKAVKRAEKTFNKLLARDAELREQCNH</sequence>
<dbReference type="AlphaFoldDB" id="E4XWC4"/>
<dbReference type="PRINTS" id="PR00453">
    <property type="entry name" value="VWFADOMAIN"/>
</dbReference>
<evidence type="ECO:0000259" key="2">
    <source>
        <dbReference type="PROSITE" id="PS50234"/>
    </source>
</evidence>
<dbReference type="Gene3D" id="3.40.50.410">
    <property type="entry name" value="von Willebrand factor, type A domain"/>
    <property type="match status" value="1"/>
</dbReference>
<proteinExistence type="predicted"/>
<dbReference type="SMART" id="SM00327">
    <property type="entry name" value="VWA"/>
    <property type="match status" value="1"/>
</dbReference>
<keyword evidence="4" id="KW-1185">Reference proteome</keyword>
<dbReference type="SUPFAM" id="SSF53300">
    <property type="entry name" value="vWA-like"/>
    <property type="match status" value="1"/>
</dbReference>
<dbReference type="Proteomes" id="UP000001307">
    <property type="component" value="Unassembled WGS sequence"/>
</dbReference>
<dbReference type="PANTHER" id="PTHR24020:SF20">
    <property type="entry name" value="PH DOMAIN-CONTAINING PROTEIN"/>
    <property type="match status" value="1"/>
</dbReference>
<dbReference type="PANTHER" id="PTHR24020">
    <property type="entry name" value="COLLAGEN ALPHA"/>
    <property type="match status" value="1"/>
</dbReference>
<name>E4XWC4_OIKDI</name>
<feature type="signal peptide" evidence="1">
    <location>
        <begin position="1"/>
        <end position="15"/>
    </location>
</feature>
<feature type="domain" description="VWFA" evidence="2">
    <location>
        <begin position="216"/>
        <end position="387"/>
    </location>
</feature>
<dbReference type="InterPro" id="IPR050525">
    <property type="entry name" value="ECM_Assembly_Org"/>
</dbReference>
<dbReference type="InterPro" id="IPR036465">
    <property type="entry name" value="vWFA_dom_sf"/>
</dbReference>
<dbReference type="EMBL" id="FN653240">
    <property type="protein sequence ID" value="CBY13979.1"/>
    <property type="molecule type" value="Genomic_DNA"/>
</dbReference>
<dbReference type="InterPro" id="IPR002035">
    <property type="entry name" value="VWF_A"/>
</dbReference>
<keyword evidence="1" id="KW-0732">Signal</keyword>
<gene>
    <name evidence="3" type="ORF">GSOID_T00006940001</name>
</gene>
<reference evidence="3" key="1">
    <citation type="journal article" date="2010" name="Science">
        <title>Plasticity of animal genome architecture unmasked by rapid evolution of a pelagic tunicate.</title>
        <authorList>
            <person name="Denoeud F."/>
            <person name="Henriet S."/>
            <person name="Mungpakdee S."/>
            <person name="Aury J.M."/>
            <person name="Da Silva C."/>
            <person name="Brinkmann H."/>
            <person name="Mikhaleva J."/>
            <person name="Olsen L.C."/>
            <person name="Jubin C."/>
            <person name="Canestro C."/>
            <person name="Bouquet J.M."/>
            <person name="Danks G."/>
            <person name="Poulain J."/>
            <person name="Campsteijn C."/>
            <person name="Adamski M."/>
            <person name="Cross I."/>
            <person name="Yadetie F."/>
            <person name="Muffato M."/>
            <person name="Louis A."/>
            <person name="Butcher S."/>
            <person name="Tsagkogeorga G."/>
            <person name="Konrad A."/>
            <person name="Singh S."/>
            <person name="Jensen M.F."/>
            <person name="Cong E.H."/>
            <person name="Eikeseth-Otteraa H."/>
            <person name="Noel B."/>
            <person name="Anthouard V."/>
            <person name="Porcel B.M."/>
            <person name="Kachouri-Lafond R."/>
            <person name="Nishino A."/>
            <person name="Ugolini M."/>
            <person name="Chourrout P."/>
            <person name="Nishida H."/>
            <person name="Aasland R."/>
            <person name="Huzurbazar S."/>
            <person name="Westhof E."/>
            <person name="Delsuc F."/>
            <person name="Lehrach H."/>
            <person name="Reinhardt R."/>
            <person name="Weissenbach J."/>
            <person name="Roy S.W."/>
            <person name="Artiguenave F."/>
            <person name="Postlethwait J.H."/>
            <person name="Manak J.R."/>
            <person name="Thompson E.M."/>
            <person name="Jaillon O."/>
            <person name="Du Pasquier L."/>
            <person name="Boudinot P."/>
            <person name="Liberles D.A."/>
            <person name="Volff J.N."/>
            <person name="Philippe H."/>
            <person name="Lenhard B."/>
            <person name="Roest Crollius H."/>
            <person name="Wincker P."/>
            <person name="Chourrout D."/>
        </authorList>
    </citation>
    <scope>NUCLEOTIDE SEQUENCE [LARGE SCALE GENOMIC DNA]</scope>
</reference>
<evidence type="ECO:0000313" key="3">
    <source>
        <dbReference type="EMBL" id="CBY13979.1"/>
    </source>
</evidence>
<dbReference type="CDD" id="cd01450">
    <property type="entry name" value="vWFA_subfamily_ECM"/>
    <property type="match status" value="1"/>
</dbReference>
<evidence type="ECO:0000313" key="4">
    <source>
        <dbReference type="Proteomes" id="UP000001307"/>
    </source>
</evidence>
<dbReference type="OrthoDB" id="9944853at2759"/>
<accession>E4XWC4</accession>
<evidence type="ECO:0000256" key="1">
    <source>
        <dbReference type="SAM" id="SignalP"/>
    </source>
</evidence>